<organism evidence="1 2">
    <name type="scientific">Nematostella vectensis</name>
    <name type="common">Starlet sea anemone</name>
    <dbReference type="NCBI Taxonomy" id="45351"/>
    <lineage>
        <taxon>Eukaryota</taxon>
        <taxon>Metazoa</taxon>
        <taxon>Cnidaria</taxon>
        <taxon>Anthozoa</taxon>
        <taxon>Hexacorallia</taxon>
        <taxon>Actiniaria</taxon>
        <taxon>Edwardsiidae</taxon>
        <taxon>Nematostella</taxon>
    </lineage>
</organism>
<evidence type="ECO:0000313" key="1">
    <source>
        <dbReference type="EMBL" id="EDO48822.1"/>
    </source>
</evidence>
<reference evidence="1 2" key="1">
    <citation type="journal article" date="2007" name="Science">
        <title>Sea anemone genome reveals ancestral eumetazoan gene repertoire and genomic organization.</title>
        <authorList>
            <person name="Putnam N.H."/>
            <person name="Srivastava M."/>
            <person name="Hellsten U."/>
            <person name="Dirks B."/>
            <person name="Chapman J."/>
            <person name="Salamov A."/>
            <person name="Terry A."/>
            <person name="Shapiro H."/>
            <person name="Lindquist E."/>
            <person name="Kapitonov V.V."/>
            <person name="Jurka J."/>
            <person name="Genikhovich G."/>
            <person name="Grigoriev I.V."/>
            <person name="Lucas S.M."/>
            <person name="Steele R.E."/>
            <person name="Finnerty J.R."/>
            <person name="Technau U."/>
            <person name="Martindale M.Q."/>
            <person name="Rokhsar D.S."/>
        </authorList>
    </citation>
    <scope>NUCLEOTIDE SEQUENCE [LARGE SCALE GENOMIC DNA]</scope>
    <source>
        <strain evidence="2">CH2 X CH6</strain>
    </source>
</reference>
<dbReference type="HOGENOM" id="CLU_2280705_0_0_1"/>
<protein>
    <submittedName>
        <fullName evidence="1">Uncharacterized protein</fullName>
    </submittedName>
</protein>
<dbReference type="EMBL" id="DS469512">
    <property type="protein sequence ID" value="EDO48822.1"/>
    <property type="molecule type" value="Genomic_DNA"/>
</dbReference>
<gene>
    <name evidence="1" type="ORF">NEMVEDRAFT_v1g178417</name>
</gene>
<evidence type="ECO:0000313" key="2">
    <source>
        <dbReference type="Proteomes" id="UP000001593"/>
    </source>
</evidence>
<dbReference type="PhylomeDB" id="A7RIK7"/>
<dbReference type="Proteomes" id="UP000001593">
    <property type="component" value="Unassembled WGS sequence"/>
</dbReference>
<name>A7RIK7_NEMVE</name>
<keyword evidence="2" id="KW-1185">Reference proteome</keyword>
<sequence length="102" mass="11681">MISHRLKINDPKPEFLVIGSRQQLEKVDINSVSVGMSEIKPESEVRNLGAWFDKNMSMDAHVSEVCSKAFRGLYSIQQIQKYLNKNACKILIHAFVTTHLDY</sequence>
<proteinExistence type="predicted"/>
<dbReference type="AlphaFoldDB" id="A7RIK7"/>
<dbReference type="InParanoid" id="A7RIK7"/>
<accession>A7RIK7</accession>